<dbReference type="GO" id="GO:0051301">
    <property type="term" value="P:cell division"/>
    <property type="evidence" value="ECO:0007669"/>
    <property type="project" value="UniProtKB-KW"/>
</dbReference>
<dbReference type="Pfam" id="PF06136">
    <property type="entry name" value="SOK"/>
    <property type="match status" value="1"/>
</dbReference>
<keyword evidence="2" id="KW-0217">Developmental protein</keyword>
<feature type="region of interest" description="Disordered" evidence="8">
    <location>
        <begin position="390"/>
        <end position="437"/>
    </location>
</feature>
<feature type="compositionally biased region" description="Polar residues" evidence="8">
    <location>
        <begin position="459"/>
        <end position="470"/>
    </location>
</feature>
<dbReference type="AlphaFoldDB" id="A0A7J6HFL2"/>
<organism evidence="10 11">
    <name type="scientific">Cannabis sativa</name>
    <name type="common">Hemp</name>
    <name type="synonym">Marijuana</name>
    <dbReference type="NCBI Taxonomy" id="3483"/>
    <lineage>
        <taxon>Eukaryota</taxon>
        <taxon>Viridiplantae</taxon>
        <taxon>Streptophyta</taxon>
        <taxon>Embryophyta</taxon>
        <taxon>Tracheophyta</taxon>
        <taxon>Spermatophyta</taxon>
        <taxon>Magnoliopsida</taxon>
        <taxon>eudicotyledons</taxon>
        <taxon>Gunneridae</taxon>
        <taxon>Pentapetalae</taxon>
        <taxon>rosids</taxon>
        <taxon>fabids</taxon>
        <taxon>Rosales</taxon>
        <taxon>Cannabaceae</taxon>
        <taxon>Cannabis</taxon>
    </lineage>
</organism>
<dbReference type="InterPro" id="IPR048351">
    <property type="entry name" value="SOK_DIX"/>
</dbReference>
<evidence type="ECO:0000313" key="10">
    <source>
        <dbReference type="EMBL" id="KAF4394107.1"/>
    </source>
</evidence>
<feature type="domain" description="SOSEKI DIX-like" evidence="9">
    <location>
        <begin position="39"/>
        <end position="126"/>
    </location>
</feature>
<evidence type="ECO:0000256" key="2">
    <source>
        <dbReference type="ARBA" id="ARBA00022473"/>
    </source>
</evidence>
<dbReference type="GO" id="GO:0005886">
    <property type="term" value="C:plasma membrane"/>
    <property type="evidence" value="ECO:0007669"/>
    <property type="project" value="UniProtKB-SubCell"/>
</dbReference>
<keyword evidence="5" id="KW-0472">Membrane</keyword>
<evidence type="ECO:0000256" key="6">
    <source>
        <dbReference type="ARBA" id="ARBA00023306"/>
    </source>
</evidence>
<gene>
    <name evidence="10" type="ORF">F8388_017920</name>
</gene>
<proteinExistence type="inferred from homology"/>
<feature type="compositionally biased region" description="Basic and acidic residues" evidence="8">
    <location>
        <begin position="235"/>
        <end position="251"/>
    </location>
</feature>
<sequence length="499" mass="56033">MRKLSWLTNSSFKAYQLHMRTEKAMEGQQGKCGEIRRLHIIYFLTHLGRSEHPHLIRVHHLTRTGVYLRDIKRWLGDLRGKDMAEAYAWSYKRRYKSGYVWQDLVDEDLITPLSDNEYVLKGSEIISTPVDGEKTDIINASSYHYCTENKAVKTTIMRVEDDVKAAHKQISSCKNSCSDPKISPQPTATTTKTFSEINEDSSLSSFCSEKSSLTDELDSVKQENDNYQSSICNIKQDHNQEEHSTTTKKLEISTPLFNNNKVKKRSKTNNELDDSMRAAGSSSFSSPSSSSKSVPLSAKRKSFSGGASNVLKSFITCRAVDTNDTVLVTVKHHGASGGFQKSTGSVKANPKPNNNNNNEKDDQYVFTGGRRSFHTCWKYQEFEVQQPQNYNARRSCDERSSTTTSSSKKDQQSEFSKQRTIPSAYRPAREPNCSQCGKAFKPEKLHSHMKSCRGMKTLGNKSNANTSVNKSTVLYSHQGSSATSSYKESALAHFLTSSS</sequence>
<evidence type="ECO:0000256" key="8">
    <source>
        <dbReference type="SAM" id="MobiDB-lite"/>
    </source>
</evidence>
<accession>A0A7J6HFL2</accession>
<keyword evidence="3" id="KW-1003">Cell membrane</keyword>
<feature type="region of interest" description="Disordered" evidence="8">
    <location>
        <begin position="335"/>
        <end position="364"/>
    </location>
</feature>
<feature type="compositionally biased region" description="Low complexity" evidence="8">
    <location>
        <begin position="281"/>
        <end position="297"/>
    </location>
</feature>
<comment type="subcellular location">
    <subcellularLocation>
        <location evidence="1">Cell membrane</location>
        <topology evidence="1">Peripheral membrane protein</topology>
        <orientation evidence="1">Cytoplasmic side</orientation>
    </subcellularLocation>
</comment>
<comment type="similarity">
    <text evidence="7">Belongs to the SOSEKI family.</text>
</comment>
<protein>
    <recommendedName>
        <fullName evidence="9">SOSEKI DIX-like domain-containing protein</fullName>
    </recommendedName>
</protein>
<name>A0A7J6HFL2_CANSA</name>
<evidence type="ECO:0000256" key="1">
    <source>
        <dbReference type="ARBA" id="ARBA00004413"/>
    </source>
</evidence>
<keyword evidence="6" id="KW-0131">Cell cycle</keyword>
<evidence type="ECO:0000256" key="5">
    <source>
        <dbReference type="ARBA" id="ARBA00023136"/>
    </source>
</evidence>
<evidence type="ECO:0000256" key="3">
    <source>
        <dbReference type="ARBA" id="ARBA00022475"/>
    </source>
</evidence>
<feature type="region of interest" description="Disordered" evidence="8">
    <location>
        <begin position="234"/>
        <end position="303"/>
    </location>
</feature>
<dbReference type="EMBL" id="JAATIP010000012">
    <property type="protein sequence ID" value="KAF4394107.1"/>
    <property type="molecule type" value="Genomic_DNA"/>
</dbReference>
<evidence type="ECO:0000259" key="9">
    <source>
        <dbReference type="Pfam" id="PF06136"/>
    </source>
</evidence>
<dbReference type="Proteomes" id="UP000525078">
    <property type="component" value="Unassembled WGS sequence"/>
</dbReference>
<evidence type="ECO:0000256" key="7">
    <source>
        <dbReference type="ARBA" id="ARBA00024211"/>
    </source>
</evidence>
<keyword evidence="4" id="KW-0132">Cell division</keyword>
<evidence type="ECO:0000313" key="11">
    <source>
        <dbReference type="Proteomes" id="UP000525078"/>
    </source>
</evidence>
<dbReference type="PANTHER" id="PTHR31083:SF5">
    <property type="entry name" value="PROTEIN SOSEKI 1"/>
    <property type="match status" value="1"/>
</dbReference>
<dbReference type="InterPro" id="IPR010369">
    <property type="entry name" value="SOK"/>
</dbReference>
<reference evidence="10 11" key="1">
    <citation type="journal article" date="2020" name="bioRxiv">
        <title>Sequence and annotation of 42 cannabis genomes reveals extensive copy number variation in cannabinoid synthesis and pathogen resistance genes.</title>
        <authorList>
            <person name="Mckernan K.J."/>
            <person name="Helbert Y."/>
            <person name="Kane L.T."/>
            <person name="Ebling H."/>
            <person name="Zhang L."/>
            <person name="Liu B."/>
            <person name="Eaton Z."/>
            <person name="Mclaughlin S."/>
            <person name="Kingan S."/>
            <person name="Baybayan P."/>
            <person name="Concepcion G."/>
            <person name="Jordan M."/>
            <person name="Riva A."/>
            <person name="Barbazuk W."/>
            <person name="Harkins T."/>
        </authorList>
    </citation>
    <scope>NUCLEOTIDE SEQUENCE [LARGE SCALE GENOMIC DNA]</scope>
    <source>
        <strain evidence="11">cv. Jamaican Lion 4</strain>
        <tissue evidence="10">Leaf</tissue>
    </source>
</reference>
<dbReference type="PANTHER" id="PTHR31083">
    <property type="entry name" value="UPSTREAM OF FLC PROTEIN (DUF966)"/>
    <property type="match status" value="1"/>
</dbReference>
<dbReference type="GO" id="GO:0051258">
    <property type="term" value="P:protein polymerization"/>
    <property type="evidence" value="ECO:0007669"/>
    <property type="project" value="UniProtKB-ARBA"/>
</dbReference>
<comment type="caution">
    <text evidence="10">The sequence shown here is derived from an EMBL/GenBank/DDBJ whole genome shotgun (WGS) entry which is preliminary data.</text>
</comment>
<feature type="region of interest" description="Disordered" evidence="8">
    <location>
        <begin position="451"/>
        <end position="470"/>
    </location>
</feature>
<evidence type="ECO:0000256" key="4">
    <source>
        <dbReference type="ARBA" id="ARBA00022618"/>
    </source>
</evidence>